<dbReference type="Proteomes" id="UP000324222">
    <property type="component" value="Unassembled WGS sequence"/>
</dbReference>
<name>A0A5B7IY25_PORTR</name>
<reference evidence="2 3" key="1">
    <citation type="submission" date="2019-05" db="EMBL/GenBank/DDBJ databases">
        <title>Another draft genome of Portunus trituberculatus and its Hox gene families provides insights of decapod evolution.</title>
        <authorList>
            <person name="Jeong J.-H."/>
            <person name="Song I."/>
            <person name="Kim S."/>
            <person name="Choi T."/>
            <person name="Kim D."/>
            <person name="Ryu S."/>
            <person name="Kim W."/>
        </authorList>
    </citation>
    <scope>NUCLEOTIDE SEQUENCE [LARGE SCALE GENOMIC DNA]</scope>
    <source>
        <tissue evidence="2">Muscle</tissue>
    </source>
</reference>
<organism evidence="2 3">
    <name type="scientific">Portunus trituberculatus</name>
    <name type="common">Swimming crab</name>
    <name type="synonym">Neptunus trituberculatus</name>
    <dbReference type="NCBI Taxonomy" id="210409"/>
    <lineage>
        <taxon>Eukaryota</taxon>
        <taxon>Metazoa</taxon>
        <taxon>Ecdysozoa</taxon>
        <taxon>Arthropoda</taxon>
        <taxon>Crustacea</taxon>
        <taxon>Multicrustacea</taxon>
        <taxon>Malacostraca</taxon>
        <taxon>Eumalacostraca</taxon>
        <taxon>Eucarida</taxon>
        <taxon>Decapoda</taxon>
        <taxon>Pleocyemata</taxon>
        <taxon>Brachyura</taxon>
        <taxon>Eubrachyura</taxon>
        <taxon>Portunoidea</taxon>
        <taxon>Portunidae</taxon>
        <taxon>Portuninae</taxon>
        <taxon>Portunus</taxon>
    </lineage>
</organism>
<proteinExistence type="predicted"/>
<evidence type="ECO:0000313" key="3">
    <source>
        <dbReference type="Proteomes" id="UP000324222"/>
    </source>
</evidence>
<gene>
    <name evidence="2" type="ORF">E2C01_085449</name>
</gene>
<dbReference type="EMBL" id="VSRR010084456">
    <property type="protein sequence ID" value="MPC90461.1"/>
    <property type="molecule type" value="Genomic_DNA"/>
</dbReference>
<keyword evidence="3" id="KW-1185">Reference proteome</keyword>
<comment type="caution">
    <text evidence="2">The sequence shown here is derived from an EMBL/GenBank/DDBJ whole genome shotgun (WGS) entry which is preliminary data.</text>
</comment>
<evidence type="ECO:0000313" key="2">
    <source>
        <dbReference type="EMBL" id="MPC90461.1"/>
    </source>
</evidence>
<evidence type="ECO:0000256" key="1">
    <source>
        <dbReference type="SAM" id="MobiDB-lite"/>
    </source>
</evidence>
<accession>A0A5B7IY25</accession>
<feature type="region of interest" description="Disordered" evidence="1">
    <location>
        <begin position="72"/>
        <end position="101"/>
    </location>
</feature>
<sequence length="158" mass="17404">MRFLGTGSVTIVCGADASPPRDPPAGVTSSWVTMWPSSTRRGAVSHVRPVTAPVRPTQQSLQPADFGSFHGDEMDFSRCGEQERSERAGRHSEGLSRTPGKGRCRRIEVWSRSRSRSLCGIATTTNYEKFSHELSAVDFKRLSNKAMHTLPPVHVQPL</sequence>
<feature type="compositionally biased region" description="Basic and acidic residues" evidence="1">
    <location>
        <begin position="72"/>
        <end position="94"/>
    </location>
</feature>
<protein>
    <submittedName>
        <fullName evidence="2">Uncharacterized protein</fullName>
    </submittedName>
</protein>
<dbReference type="AlphaFoldDB" id="A0A5B7IY25"/>